<evidence type="ECO:0000313" key="2">
    <source>
        <dbReference type="EMBL" id="BCA95472.1"/>
    </source>
</evidence>
<name>A0A6F8T612_9GAMM</name>
<evidence type="ECO:0000256" key="1">
    <source>
        <dbReference type="SAM" id="Phobius"/>
    </source>
</evidence>
<accession>A0A6F8T612</accession>
<evidence type="ECO:0000313" key="3">
    <source>
        <dbReference type="Proteomes" id="UP000502894"/>
    </source>
</evidence>
<protein>
    <submittedName>
        <fullName evidence="2">Uncharacterized protein</fullName>
    </submittedName>
</protein>
<feature type="transmembrane region" description="Helical" evidence="1">
    <location>
        <begin position="85"/>
        <end position="105"/>
    </location>
</feature>
<keyword evidence="1" id="KW-1133">Transmembrane helix</keyword>
<organism evidence="2 3">
    <name type="scientific">Legionella antarctica</name>
    <dbReference type="NCBI Taxonomy" id="2708020"/>
    <lineage>
        <taxon>Bacteria</taxon>
        <taxon>Pseudomonadati</taxon>
        <taxon>Pseudomonadota</taxon>
        <taxon>Gammaproteobacteria</taxon>
        <taxon>Legionellales</taxon>
        <taxon>Legionellaceae</taxon>
        <taxon>Legionella</taxon>
    </lineage>
</organism>
<keyword evidence="3" id="KW-1185">Reference proteome</keyword>
<dbReference type="AlphaFoldDB" id="A0A6F8T612"/>
<reference evidence="2" key="1">
    <citation type="journal article" date="2020" name="Microbiol. Resour. Announc.">
        <title>Complete Genome Sequence of Novel Psychrotolerant Legionella Strain TUM19329, Isolated from Antarctic Lake Sediment.</title>
        <authorList>
            <person name="Shimada S."/>
            <person name="Nakai R."/>
            <person name="Aoki K."/>
            <person name="Shimoeda N."/>
            <person name="Ohno G."/>
            <person name="Miyazaki Y."/>
            <person name="Kudoh S."/>
            <person name="Imura S."/>
            <person name="Watanabe K."/>
            <person name="Ishii Y."/>
            <person name="Tateda K."/>
        </authorList>
    </citation>
    <scope>NUCLEOTIDE SEQUENCE [LARGE SCALE GENOMIC DNA]</scope>
    <source>
        <strain evidence="2">TUM19329</strain>
    </source>
</reference>
<keyword evidence="1" id="KW-0472">Membrane</keyword>
<keyword evidence="1" id="KW-0812">Transmembrane</keyword>
<feature type="transmembrane region" description="Helical" evidence="1">
    <location>
        <begin position="111"/>
        <end position="132"/>
    </location>
</feature>
<dbReference type="KEGG" id="lant:TUM19329_18330"/>
<proteinExistence type="predicted"/>
<dbReference type="Proteomes" id="UP000502894">
    <property type="component" value="Chromosome"/>
</dbReference>
<dbReference type="RefSeq" id="WP_173237059.1">
    <property type="nucleotide sequence ID" value="NZ_AP022839.1"/>
</dbReference>
<gene>
    <name evidence="2" type="ORF">TUM19329_18330</name>
</gene>
<dbReference type="EMBL" id="AP022839">
    <property type="protein sequence ID" value="BCA95472.1"/>
    <property type="molecule type" value="Genomic_DNA"/>
</dbReference>
<sequence>MLKKYILDKADQLSEQSTQHVLALHGRQEFKGIVTELVKGFFNSESSKQLVQLRAVADQEKTALTLPSTPASANQNWFQRNRNSLLAVGVGLVAVISLVLILSGVLAPLGIALAAGTATAVALAGTATAAAITIGAGAKIVNDEIEFSGDMQGFTEQNKAYEEKKTGIDAQLKDKIEQLYIAADSKVATFLTAKFENETTPSTKALLENSDVELTSVAQVEQQSELMPLVMEANGLLEQLDKQLKISELAVKNGESVVVRAPSFDSETSNKAKRVASQVELEDKAADETLDEVQRVLK</sequence>